<gene>
    <name evidence="1" type="ORF">CBP12_01210</name>
</gene>
<protein>
    <submittedName>
        <fullName evidence="1">Uncharacterized protein</fullName>
    </submittedName>
</protein>
<accession>A0A1Y0CV95</accession>
<proteinExistence type="predicted"/>
<evidence type="ECO:0000313" key="2">
    <source>
        <dbReference type="Proteomes" id="UP000243793"/>
    </source>
</evidence>
<dbReference type="EMBL" id="CP021376">
    <property type="protein sequence ID" value="ART78934.1"/>
    <property type="molecule type" value="Genomic_DNA"/>
</dbReference>
<dbReference type="AlphaFoldDB" id="A0A1Y0CV95"/>
<evidence type="ECO:0000313" key="1">
    <source>
        <dbReference type="EMBL" id="ART78934.1"/>
    </source>
</evidence>
<reference evidence="2" key="1">
    <citation type="submission" date="2017-05" db="EMBL/GenBank/DDBJ databases">
        <authorList>
            <person name="Sung H."/>
        </authorList>
    </citation>
    <scope>NUCLEOTIDE SEQUENCE [LARGE SCALE GENOMIC DNA]</scope>
    <source>
        <strain evidence="2">AMac2203</strain>
    </source>
</reference>
<sequence>MTGAKYAFICNEEANIMEYNAVARPVAPQVGAHLSPLSSRVLTAEPCMWSADDTYPAELLNQLQQHGEPLATPMSLGFEQRII</sequence>
<keyword evidence="2" id="KW-1185">Reference proteome</keyword>
<name>A0A1Y0CV95_9GAMM</name>
<dbReference type="Proteomes" id="UP000243793">
    <property type="component" value="Chromosome"/>
</dbReference>
<dbReference type="KEGG" id="ocm:CBP12_01210"/>
<organism evidence="1 2">
    <name type="scientific">Oceanisphaera avium</name>
    <dbReference type="NCBI Taxonomy" id="1903694"/>
    <lineage>
        <taxon>Bacteria</taxon>
        <taxon>Pseudomonadati</taxon>
        <taxon>Pseudomonadota</taxon>
        <taxon>Gammaproteobacteria</taxon>
        <taxon>Aeromonadales</taxon>
        <taxon>Aeromonadaceae</taxon>
        <taxon>Oceanisphaera</taxon>
    </lineage>
</organism>